<dbReference type="RefSeq" id="WP_369189896.1">
    <property type="nucleotide sequence ID" value="NZ_CP163431.1"/>
</dbReference>
<evidence type="ECO:0000313" key="1">
    <source>
        <dbReference type="EMBL" id="XDQ04260.1"/>
    </source>
</evidence>
<dbReference type="EMBL" id="CP163431">
    <property type="protein sequence ID" value="XDQ04260.1"/>
    <property type="molecule type" value="Genomic_DNA"/>
</dbReference>
<organism evidence="1">
    <name type="scientific">Streptomyces sp. R08</name>
    <dbReference type="NCBI Taxonomy" id="3238624"/>
    <lineage>
        <taxon>Bacteria</taxon>
        <taxon>Bacillati</taxon>
        <taxon>Actinomycetota</taxon>
        <taxon>Actinomycetes</taxon>
        <taxon>Kitasatosporales</taxon>
        <taxon>Streptomycetaceae</taxon>
        <taxon>Streptomyces</taxon>
    </lineage>
</organism>
<dbReference type="AlphaFoldDB" id="A0AB39MDD9"/>
<protein>
    <submittedName>
        <fullName evidence="1">Uncharacterized protein</fullName>
    </submittedName>
</protein>
<name>A0AB39MDD9_9ACTN</name>
<gene>
    <name evidence="1" type="ORF">AB5J58_30725</name>
</gene>
<reference evidence="1" key="1">
    <citation type="submission" date="2024-07" db="EMBL/GenBank/DDBJ databases">
        <authorList>
            <person name="Yu S.T."/>
        </authorList>
    </citation>
    <scope>NUCLEOTIDE SEQUENCE</scope>
    <source>
        <strain evidence="1">R08</strain>
    </source>
</reference>
<proteinExistence type="predicted"/>
<sequence length="108" mass="12040">MSADLSQLLTLPESYDLFYLHIDERENSVTLGFDAFEYYLVFADIEGLRVTGWGPAEAREVNLTAQEDGSVRVVLGTDTSGVSFQASTVRLTKTRGYRAPDHDVNPHE</sequence>
<accession>A0AB39MDD9</accession>